<evidence type="ECO:0000256" key="1">
    <source>
        <dbReference type="SAM" id="MobiDB-lite"/>
    </source>
</evidence>
<dbReference type="RefSeq" id="XP_062724637.1">
    <property type="nucleotide sequence ID" value="XM_062867374.1"/>
</dbReference>
<name>A0AAJ0GZ62_9PEZI</name>
<dbReference type="Proteomes" id="UP001273166">
    <property type="component" value="Unassembled WGS sequence"/>
</dbReference>
<evidence type="ECO:0000313" key="3">
    <source>
        <dbReference type="Proteomes" id="UP001273166"/>
    </source>
</evidence>
<feature type="region of interest" description="Disordered" evidence="1">
    <location>
        <begin position="59"/>
        <end position="129"/>
    </location>
</feature>
<feature type="compositionally biased region" description="Basic and acidic residues" evidence="1">
    <location>
        <begin position="247"/>
        <end position="256"/>
    </location>
</feature>
<proteinExistence type="predicted"/>
<reference evidence="2" key="1">
    <citation type="journal article" date="2023" name="Mol. Phylogenet. Evol.">
        <title>Genome-scale phylogeny and comparative genomics of the fungal order Sordariales.</title>
        <authorList>
            <person name="Hensen N."/>
            <person name="Bonometti L."/>
            <person name="Westerberg I."/>
            <person name="Brannstrom I.O."/>
            <person name="Guillou S."/>
            <person name="Cros-Aarteil S."/>
            <person name="Calhoun S."/>
            <person name="Haridas S."/>
            <person name="Kuo A."/>
            <person name="Mondo S."/>
            <person name="Pangilinan J."/>
            <person name="Riley R."/>
            <person name="LaButti K."/>
            <person name="Andreopoulos B."/>
            <person name="Lipzen A."/>
            <person name="Chen C."/>
            <person name="Yan M."/>
            <person name="Daum C."/>
            <person name="Ng V."/>
            <person name="Clum A."/>
            <person name="Steindorff A."/>
            <person name="Ohm R.A."/>
            <person name="Martin F."/>
            <person name="Silar P."/>
            <person name="Natvig D.O."/>
            <person name="Lalanne C."/>
            <person name="Gautier V."/>
            <person name="Ament-Velasquez S.L."/>
            <person name="Kruys A."/>
            <person name="Hutchinson M.I."/>
            <person name="Powell A.J."/>
            <person name="Barry K."/>
            <person name="Miller A.N."/>
            <person name="Grigoriev I.V."/>
            <person name="Debuchy R."/>
            <person name="Gladieux P."/>
            <person name="Hiltunen Thoren M."/>
            <person name="Johannesson H."/>
        </authorList>
    </citation>
    <scope>NUCLEOTIDE SEQUENCE</scope>
    <source>
        <strain evidence="2">CBS 333.67</strain>
    </source>
</reference>
<feature type="region of interest" description="Disordered" evidence="1">
    <location>
        <begin position="209"/>
        <end position="285"/>
    </location>
</feature>
<accession>A0AAJ0GZ62</accession>
<keyword evidence="3" id="KW-1185">Reference proteome</keyword>
<organism evidence="2 3">
    <name type="scientific">Chaetomium strumarium</name>
    <dbReference type="NCBI Taxonomy" id="1170767"/>
    <lineage>
        <taxon>Eukaryota</taxon>
        <taxon>Fungi</taxon>
        <taxon>Dikarya</taxon>
        <taxon>Ascomycota</taxon>
        <taxon>Pezizomycotina</taxon>
        <taxon>Sordariomycetes</taxon>
        <taxon>Sordariomycetidae</taxon>
        <taxon>Sordariales</taxon>
        <taxon>Chaetomiaceae</taxon>
        <taxon>Chaetomium</taxon>
    </lineage>
</organism>
<dbReference type="GeneID" id="87886203"/>
<gene>
    <name evidence="2" type="ORF">B0T15DRAFT_500609</name>
</gene>
<dbReference type="EMBL" id="JAUDZG010000002">
    <property type="protein sequence ID" value="KAK3308857.1"/>
    <property type="molecule type" value="Genomic_DNA"/>
</dbReference>
<protein>
    <submittedName>
        <fullName evidence="2">Uncharacterized protein</fullName>
    </submittedName>
</protein>
<comment type="caution">
    <text evidence="2">The sequence shown here is derived from an EMBL/GenBank/DDBJ whole genome shotgun (WGS) entry which is preliminary data.</text>
</comment>
<sequence length="331" mass="37297">MSSRFHKRSSRANSSPRWTCCKCSAFNPRGRHTCDGILPFHDVYDRACNHWRCPGCLSSNNENSARPDGRSAPAPPPPPRPRSPRPPPPTAVYTASSFPPPEPAASQIPQQNPLLSHYSSPHNALPHTPSSRFSYTAAYLQSAASRPNSITFAEAFPAPTSAPVTDPTAALGNLRLDYSAGGCYHHHYHHDYDEHEGEEGLNDEQSLALQLPRQRNGPRDGVTKRSRNGKDRDTVRYHNYGNSNLGDEVRKGKEGNTETEIETEMEAERRRREKGKGKETDFGPSQYQYQYQYQPQFQHPVGYRPVTVEDALEDEHAGCYYRGDDEMEEEW</sequence>
<reference evidence="2" key="2">
    <citation type="submission" date="2023-06" db="EMBL/GenBank/DDBJ databases">
        <authorList>
            <consortium name="Lawrence Berkeley National Laboratory"/>
            <person name="Mondo S.J."/>
            <person name="Hensen N."/>
            <person name="Bonometti L."/>
            <person name="Westerberg I."/>
            <person name="Brannstrom I.O."/>
            <person name="Guillou S."/>
            <person name="Cros-Aarteil S."/>
            <person name="Calhoun S."/>
            <person name="Haridas S."/>
            <person name="Kuo A."/>
            <person name="Pangilinan J."/>
            <person name="Riley R."/>
            <person name="Labutti K."/>
            <person name="Andreopoulos B."/>
            <person name="Lipzen A."/>
            <person name="Chen C."/>
            <person name="Yanf M."/>
            <person name="Daum C."/>
            <person name="Ng V."/>
            <person name="Clum A."/>
            <person name="Steindorff A."/>
            <person name="Ohm R."/>
            <person name="Martin F."/>
            <person name="Silar P."/>
            <person name="Natvig D."/>
            <person name="Lalanne C."/>
            <person name="Gautier V."/>
            <person name="Ament-Velasquez S.L."/>
            <person name="Kruys A."/>
            <person name="Hutchinson M.I."/>
            <person name="Powell A.J."/>
            <person name="Barry K."/>
            <person name="Miller A.N."/>
            <person name="Grigoriev I.V."/>
            <person name="Debuchy R."/>
            <person name="Gladieux P."/>
            <person name="Thoren M.H."/>
            <person name="Johannesson H."/>
        </authorList>
    </citation>
    <scope>NUCLEOTIDE SEQUENCE</scope>
    <source>
        <strain evidence="2">CBS 333.67</strain>
    </source>
</reference>
<feature type="compositionally biased region" description="Pro residues" evidence="1">
    <location>
        <begin position="73"/>
        <end position="90"/>
    </location>
</feature>
<dbReference type="AlphaFoldDB" id="A0AAJ0GZ62"/>
<feature type="compositionally biased region" description="Basic and acidic residues" evidence="1">
    <location>
        <begin position="217"/>
        <end position="236"/>
    </location>
</feature>
<feature type="compositionally biased region" description="Polar residues" evidence="1">
    <location>
        <begin position="107"/>
        <end position="129"/>
    </location>
</feature>
<evidence type="ECO:0000313" key="2">
    <source>
        <dbReference type="EMBL" id="KAK3308857.1"/>
    </source>
</evidence>
<feature type="compositionally biased region" description="Basic and acidic residues" evidence="1">
    <location>
        <begin position="266"/>
        <end position="281"/>
    </location>
</feature>